<comment type="similarity">
    <text evidence="1">Belongs to the 'GDXG' lipolytic enzyme family.</text>
</comment>
<dbReference type="InterPro" id="IPR033140">
    <property type="entry name" value="Lipase_GDXG_put_SER_AS"/>
</dbReference>
<protein>
    <recommendedName>
        <fullName evidence="3">Alpha/beta hydrolase fold-3 domain-containing protein</fullName>
    </recommendedName>
</protein>
<dbReference type="PANTHER" id="PTHR48081:SF8">
    <property type="entry name" value="ALPHA_BETA HYDROLASE FOLD-3 DOMAIN-CONTAINING PROTEIN-RELATED"/>
    <property type="match status" value="1"/>
</dbReference>
<evidence type="ECO:0000256" key="2">
    <source>
        <dbReference type="ARBA" id="ARBA00022801"/>
    </source>
</evidence>
<gene>
    <name evidence="4" type="ORF">METZ01_LOCUS301604</name>
</gene>
<dbReference type="PANTHER" id="PTHR48081">
    <property type="entry name" value="AB HYDROLASE SUPERFAMILY PROTEIN C4A8.06C"/>
    <property type="match status" value="1"/>
</dbReference>
<organism evidence="4">
    <name type="scientific">marine metagenome</name>
    <dbReference type="NCBI Taxonomy" id="408172"/>
    <lineage>
        <taxon>unclassified sequences</taxon>
        <taxon>metagenomes</taxon>
        <taxon>ecological metagenomes</taxon>
    </lineage>
</organism>
<dbReference type="PROSITE" id="PS01174">
    <property type="entry name" value="LIPASE_GDXG_SER"/>
    <property type="match status" value="1"/>
</dbReference>
<evidence type="ECO:0000313" key="4">
    <source>
        <dbReference type="EMBL" id="SVC48750.1"/>
    </source>
</evidence>
<accession>A0A382MJC2</accession>
<evidence type="ECO:0000259" key="3">
    <source>
        <dbReference type="Pfam" id="PF07859"/>
    </source>
</evidence>
<feature type="domain" description="Alpha/beta hydrolase fold-3" evidence="3">
    <location>
        <begin position="77"/>
        <end position="283"/>
    </location>
</feature>
<dbReference type="FunFam" id="3.40.50.1820:FF:000089">
    <property type="entry name" value="Alpha/beta hydrolase"/>
    <property type="match status" value="1"/>
</dbReference>
<dbReference type="GO" id="GO:0016787">
    <property type="term" value="F:hydrolase activity"/>
    <property type="evidence" value="ECO:0007669"/>
    <property type="project" value="UniProtKB-KW"/>
</dbReference>
<dbReference type="EMBL" id="UINC01093936">
    <property type="protein sequence ID" value="SVC48750.1"/>
    <property type="molecule type" value="Genomic_DNA"/>
</dbReference>
<dbReference type="SUPFAM" id="SSF53474">
    <property type="entry name" value="alpha/beta-Hydrolases"/>
    <property type="match status" value="1"/>
</dbReference>
<dbReference type="Pfam" id="PF07859">
    <property type="entry name" value="Abhydrolase_3"/>
    <property type="match status" value="1"/>
</dbReference>
<dbReference type="Gene3D" id="3.40.50.1820">
    <property type="entry name" value="alpha/beta hydrolase"/>
    <property type="match status" value="1"/>
</dbReference>
<sequence>MALDSATARLLKQLAEGDGKPLHECTPDEARALFAKLAELAGPAPAMQRVEERTIEGPDGQARLRILVPIQNPRGVLVYYHGGGWVLGSIDEYDTVARKLAERTSCAVVLVEYRLAPEHRYPAAVDDSYSALRWVGNHLSDIAGQEVPLIVAGDSAGGNLAAVMAIRARDHSGPRIALQVLIYPVTDADFDRPSYSDPENALLLTREGMIWFWNHYLLESSRRSEPEASPMYTENLSGLPPAIVLTAEHDVLRDEGEAYAALLQEANVQTALQRYAGQMHGFFTLLMLPGSELAFQQIVKAVKACIFRERKT</sequence>
<evidence type="ECO:0000256" key="1">
    <source>
        <dbReference type="ARBA" id="ARBA00010515"/>
    </source>
</evidence>
<dbReference type="InterPro" id="IPR050300">
    <property type="entry name" value="GDXG_lipolytic_enzyme"/>
</dbReference>
<dbReference type="AlphaFoldDB" id="A0A382MJC2"/>
<proteinExistence type="inferred from homology"/>
<dbReference type="InterPro" id="IPR013094">
    <property type="entry name" value="AB_hydrolase_3"/>
</dbReference>
<reference evidence="4" key="1">
    <citation type="submission" date="2018-05" db="EMBL/GenBank/DDBJ databases">
        <authorList>
            <person name="Lanie J.A."/>
            <person name="Ng W.-L."/>
            <person name="Kazmierczak K.M."/>
            <person name="Andrzejewski T.M."/>
            <person name="Davidsen T.M."/>
            <person name="Wayne K.J."/>
            <person name="Tettelin H."/>
            <person name="Glass J.I."/>
            <person name="Rusch D."/>
            <person name="Podicherti R."/>
            <person name="Tsui H.-C.T."/>
            <person name="Winkler M.E."/>
        </authorList>
    </citation>
    <scope>NUCLEOTIDE SEQUENCE</scope>
</reference>
<name>A0A382MJC2_9ZZZZ</name>
<dbReference type="InterPro" id="IPR029058">
    <property type="entry name" value="AB_hydrolase_fold"/>
</dbReference>
<keyword evidence="2" id="KW-0378">Hydrolase</keyword>